<reference evidence="1" key="1">
    <citation type="submission" date="2018-10" db="EMBL/GenBank/DDBJ databases">
        <title>Effector identification in a new, highly contiguous assembly of the strawberry crown rot pathogen Phytophthora cactorum.</title>
        <authorList>
            <person name="Armitage A.D."/>
            <person name="Nellist C.F."/>
            <person name="Bates H."/>
            <person name="Vickerstaff R.J."/>
            <person name="Harrison R.J."/>
        </authorList>
    </citation>
    <scope>NUCLEOTIDE SEQUENCE</scope>
    <source>
        <strain evidence="1">4040</strain>
    </source>
</reference>
<evidence type="ECO:0000313" key="2">
    <source>
        <dbReference type="Proteomes" id="UP000736787"/>
    </source>
</evidence>
<evidence type="ECO:0000313" key="1">
    <source>
        <dbReference type="EMBL" id="KAG2951581.1"/>
    </source>
</evidence>
<dbReference type="Proteomes" id="UP000736787">
    <property type="component" value="Unassembled WGS sequence"/>
</dbReference>
<accession>A0A8T1EJ00</accession>
<sequence length="60" mass="6590">MVTALGFPPLSGVLGQSAAAIHHGVSNKKLHKIRNEGFPILIIGAMLDKCFRFSHKLHRQ</sequence>
<comment type="caution">
    <text evidence="1">The sequence shown here is derived from an EMBL/GenBank/DDBJ whole genome shotgun (WGS) entry which is preliminary data.</text>
</comment>
<dbReference type="AlphaFoldDB" id="A0A8T1EJ00"/>
<name>A0A8T1EJ00_9STRA</name>
<gene>
    <name evidence="1" type="ORF">PC117_g3479</name>
</gene>
<proteinExistence type="predicted"/>
<protein>
    <submittedName>
        <fullName evidence="1">Uncharacterized protein</fullName>
    </submittedName>
</protein>
<organism evidence="1 2">
    <name type="scientific">Phytophthora cactorum</name>
    <dbReference type="NCBI Taxonomy" id="29920"/>
    <lineage>
        <taxon>Eukaryota</taxon>
        <taxon>Sar</taxon>
        <taxon>Stramenopiles</taxon>
        <taxon>Oomycota</taxon>
        <taxon>Peronosporomycetes</taxon>
        <taxon>Peronosporales</taxon>
        <taxon>Peronosporaceae</taxon>
        <taxon>Phytophthora</taxon>
    </lineage>
</organism>
<dbReference type="EMBL" id="RCMK01000050">
    <property type="protein sequence ID" value="KAG2951581.1"/>
    <property type="molecule type" value="Genomic_DNA"/>
</dbReference>